<sequence>MPSYLCPSCTVSPYARYAFCIPYSCSKSSWSSERSPWLQRDEMQNSPDTV</sequence>
<dbReference type="AlphaFoldDB" id="A0A251UP11"/>
<accession>A0A251UP11</accession>
<gene>
    <name evidence="1" type="ORF">HannXRQ_Chr05g0137481</name>
</gene>
<dbReference type="InParanoid" id="A0A251UP11"/>
<dbReference type="Proteomes" id="UP000215914">
    <property type="component" value="Chromosome 5"/>
</dbReference>
<reference evidence="2" key="1">
    <citation type="journal article" date="2017" name="Nature">
        <title>The sunflower genome provides insights into oil metabolism, flowering and Asterid evolution.</title>
        <authorList>
            <person name="Badouin H."/>
            <person name="Gouzy J."/>
            <person name="Grassa C.J."/>
            <person name="Murat F."/>
            <person name="Staton S.E."/>
            <person name="Cottret L."/>
            <person name="Lelandais-Briere C."/>
            <person name="Owens G.L."/>
            <person name="Carrere S."/>
            <person name="Mayjonade B."/>
            <person name="Legrand L."/>
            <person name="Gill N."/>
            <person name="Kane N.C."/>
            <person name="Bowers J.E."/>
            <person name="Hubner S."/>
            <person name="Bellec A."/>
            <person name="Berard A."/>
            <person name="Berges H."/>
            <person name="Blanchet N."/>
            <person name="Boniface M.C."/>
            <person name="Brunel D."/>
            <person name="Catrice O."/>
            <person name="Chaidir N."/>
            <person name="Claudel C."/>
            <person name="Donnadieu C."/>
            <person name="Faraut T."/>
            <person name="Fievet G."/>
            <person name="Helmstetter N."/>
            <person name="King M."/>
            <person name="Knapp S.J."/>
            <person name="Lai Z."/>
            <person name="Le Paslier M.C."/>
            <person name="Lippi Y."/>
            <person name="Lorenzon L."/>
            <person name="Mandel J.R."/>
            <person name="Marage G."/>
            <person name="Marchand G."/>
            <person name="Marquand E."/>
            <person name="Bret-Mestries E."/>
            <person name="Morien E."/>
            <person name="Nambeesan S."/>
            <person name="Nguyen T."/>
            <person name="Pegot-Espagnet P."/>
            <person name="Pouilly N."/>
            <person name="Raftis F."/>
            <person name="Sallet E."/>
            <person name="Schiex T."/>
            <person name="Thomas J."/>
            <person name="Vandecasteele C."/>
            <person name="Vares D."/>
            <person name="Vear F."/>
            <person name="Vautrin S."/>
            <person name="Crespi M."/>
            <person name="Mangin B."/>
            <person name="Burke J.M."/>
            <person name="Salse J."/>
            <person name="Munos S."/>
            <person name="Vincourt P."/>
            <person name="Rieseberg L.H."/>
            <person name="Langlade N.B."/>
        </authorList>
    </citation>
    <scope>NUCLEOTIDE SEQUENCE [LARGE SCALE GENOMIC DNA]</scope>
    <source>
        <strain evidence="2">cv. SF193</strain>
    </source>
</reference>
<dbReference type="EMBL" id="CM007894">
    <property type="protein sequence ID" value="OTG24502.1"/>
    <property type="molecule type" value="Genomic_DNA"/>
</dbReference>
<evidence type="ECO:0000313" key="1">
    <source>
        <dbReference type="EMBL" id="OTG24502.1"/>
    </source>
</evidence>
<protein>
    <submittedName>
        <fullName evidence="1">Uncharacterized protein</fullName>
    </submittedName>
</protein>
<proteinExistence type="predicted"/>
<organism evidence="1 2">
    <name type="scientific">Helianthus annuus</name>
    <name type="common">Common sunflower</name>
    <dbReference type="NCBI Taxonomy" id="4232"/>
    <lineage>
        <taxon>Eukaryota</taxon>
        <taxon>Viridiplantae</taxon>
        <taxon>Streptophyta</taxon>
        <taxon>Embryophyta</taxon>
        <taxon>Tracheophyta</taxon>
        <taxon>Spermatophyta</taxon>
        <taxon>Magnoliopsida</taxon>
        <taxon>eudicotyledons</taxon>
        <taxon>Gunneridae</taxon>
        <taxon>Pentapetalae</taxon>
        <taxon>asterids</taxon>
        <taxon>campanulids</taxon>
        <taxon>Asterales</taxon>
        <taxon>Asteraceae</taxon>
        <taxon>Asteroideae</taxon>
        <taxon>Heliantheae alliance</taxon>
        <taxon>Heliantheae</taxon>
        <taxon>Helianthus</taxon>
    </lineage>
</organism>
<name>A0A251UP11_HELAN</name>
<keyword evidence="2" id="KW-1185">Reference proteome</keyword>
<evidence type="ECO:0000313" key="2">
    <source>
        <dbReference type="Proteomes" id="UP000215914"/>
    </source>
</evidence>